<reference evidence="1 2" key="1">
    <citation type="submission" date="2016-07" db="EMBL/GenBank/DDBJ databases">
        <title>Comparative genomics of the Campylobacter concisus group.</title>
        <authorList>
            <person name="Miller W.G."/>
            <person name="Yee E."/>
            <person name="Chapman M.H."/>
            <person name="Huynh S."/>
            <person name="Bono J.L."/>
            <person name="On S.L.W."/>
            <person name="StLeger J."/>
            <person name="Foster G."/>
            <person name="Parker C.T."/>
        </authorList>
    </citation>
    <scope>NUCLEOTIDE SEQUENCE [LARGE SCALE GENOMIC DNA]</scope>
    <source>
        <strain evidence="1 2">CCUG 21559</strain>
    </source>
</reference>
<name>A0A6G5QFX8_9BACT</name>
<dbReference type="EMBL" id="CP012542">
    <property type="protein sequence ID" value="QCD44477.1"/>
    <property type="molecule type" value="Genomic_DNA"/>
</dbReference>
<dbReference type="RefSeq" id="WP_171993600.1">
    <property type="nucleotide sequence ID" value="NZ_CP012542.1"/>
</dbReference>
<dbReference type="Proteomes" id="UP000503264">
    <property type="component" value="Chromosome"/>
</dbReference>
<keyword evidence="2" id="KW-1185">Reference proteome</keyword>
<evidence type="ECO:0000313" key="1">
    <source>
        <dbReference type="EMBL" id="QCD44477.1"/>
    </source>
</evidence>
<dbReference type="SUPFAM" id="SSF69279">
    <property type="entry name" value="Phage tail proteins"/>
    <property type="match status" value="1"/>
</dbReference>
<accession>A0A6G5QFX8</accession>
<protein>
    <submittedName>
        <fullName evidence="1">Phage protein D</fullName>
    </submittedName>
</protein>
<gene>
    <name evidence="1" type="ORF">CMUC_0678</name>
</gene>
<evidence type="ECO:0000313" key="2">
    <source>
        <dbReference type="Proteomes" id="UP000503264"/>
    </source>
</evidence>
<proteinExistence type="predicted"/>
<organism evidence="1 2">
    <name type="scientific">Campylobacter mucosalis CCUG 21559</name>
    <dbReference type="NCBI Taxonomy" id="1032067"/>
    <lineage>
        <taxon>Bacteria</taxon>
        <taxon>Pseudomonadati</taxon>
        <taxon>Campylobacterota</taxon>
        <taxon>Epsilonproteobacteria</taxon>
        <taxon>Campylobacterales</taxon>
        <taxon>Campylobacteraceae</taxon>
        <taxon>Campylobacter</taxon>
    </lineage>
</organism>
<sequence>MGLEQFKRPVVTILYNDEDKTDAIHWTDIQINDFESDEADTLSVTMLWSNAKPRENDNIKIFIDGYFLGSFTITTIKYNYLVSFEIEAISANYFKEFRQKKNRTFLDKSYFEILTQIAKENGYNLKIDFERMDEVGDLEQYDLSDCAFCKKIADDLEITFCVKNDTLIFIDKDQQTERTEYFLNDDEIFNLSYQINYAKVFNSCEIKWFDTKKNKSVISKVGKGTPVLKFSDFVRDKDEALRKANAKLKRQKNSVLAGNVSTISKPFFAGGYLTLNLKDEPFKLRALISKITHKINTSWTCEIEFA</sequence>
<dbReference type="AlphaFoldDB" id="A0A6G5QFX8"/>